<reference evidence="11" key="1">
    <citation type="submission" date="2021-01" db="EMBL/GenBank/DDBJ databases">
        <title>Adiantum capillus-veneris genome.</title>
        <authorList>
            <person name="Fang Y."/>
            <person name="Liao Q."/>
        </authorList>
    </citation>
    <scope>NUCLEOTIDE SEQUENCE</scope>
    <source>
        <strain evidence="11">H3</strain>
        <tissue evidence="11">Leaf</tissue>
    </source>
</reference>
<evidence type="ECO:0000256" key="1">
    <source>
        <dbReference type="ARBA" id="ARBA00004128"/>
    </source>
</evidence>
<feature type="transmembrane region" description="Helical" evidence="10">
    <location>
        <begin position="1183"/>
        <end position="1201"/>
    </location>
</feature>
<gene>
    <name evidence="11" type="ORF">GOP47_0011344</name>
</gene>
<feature type="transmembrane region" description="Helical" evidence="10">
    <location>
        <begin position="1213"/>
        <end position="1245"/>
    </location>
</feature>
<accession>A0A9D4ZHS1</accession>
<evidence type="ECO:0000313" key="12">
    <source>
        <dbReference type="Proteomes" id="UP000886520"/>
    </source>
</evidence>
<dbReference type="CDD" id="cd01059">
    <property type="entry name" value="CCC1_like"/>
    <property type="match status" value="1"/>
</dbReference>
<evidence type="ECO:0000256" key="8">
    <source>
        <dbReference type="ARBA" id="ARBA00044464"/>
    </source>
</evidence>
<dbReference type="PANTHER" id="PTHR38937:SF2">
    <property type="entry name" value="MEMBRANE PROTEIN OF ER BODY-LIKE PROTEIN ISOFORM X1"/>
    <property type="match status" value="1"/>
</dbReference>
<proteinExistence type="inferred from homology"/>
<evidence type="ECO:0000256" key="9">
    <source>
        <dbReference type="SAM" id="MobiDB-lite"/>
    </source>
</evidence>
<comment type="caution">
    <text evidence="11">The sequence shown here is derived from an EMBL/GenBank/DDBJ whole genome shotgun (WGS) entry which is preliminary data.</text>
</comment>
<evidence type="ECO:0000256" key="6">
    <source>
        <dbReference type="ARBA" id="ARBA00022989"/>
    </source>
</evidence>
<comment type="catalytic activity">
    <reaction evidence="8">
        <text>Fe(2+)(in) = Fe(2+)(out)</text>
        <dbReference type="Rhea" id="RHEA:28486"/>
        <dbReference type="ChEBI" id="CHEBI:29033"/>
    </reaction>
    <physiologicalReaction direction="left-to-right" evidence="8">
        <dbReference type="Rhea" id="RHEA:28487"/>
    </physiologicalReaction>
</comment>
<organism evidence="11 12">
    <name type="scientific">Adiantum capillus-veneris</name>
    <name type="common">Maidenhair fern</name>
    <dbReference type="NCBI Taxonomy" id="13818"/>
    <lineage>
        <taxon>Eukaryota</taxon>
        <taxon>Viridiplantae</taxon>
        <taxon>Streptophyta</taxon>
        <taxon>Embryophyta</taxon>
        <taxon>Tracheophyta</taxon>
        <taxon>Polypodiopsida</taxon>
        <taxon>Polypodiidae</taxon>
        <taxon>Polypodiales</taxon>
        <taxon>Pteridineae</taxon>
        <taxon>Pteridaceae</taxon>
        <taxon>Vittarioideae</taxon>
        <taxon>Adiantum</taxon>
    </lineage>
</organism>
<evidence type="ECO:0000256" key="10">
    <source>
        <dbReference type="SAM" id="Phobius"/>
    </source>
</evidence>
<feature type="region of interest" description="Disordered" evidence="9">
    <location>
        <begin position="520"/>
        <end position="549"/>
    </location>
</feature>
<keyword evidence="3" id="KW-0408">Iron</keyword>
<feature type="compositionally biased region" description="Low complexity" evidence="9">
    <location>
        <begin position="161"/>
        <end position="173"/>
    </location>
</feature>
<dbReference type="Proteomes" id="UP000886520">
    <property type="component" value="Chromosome 11"/>
</dbReference>
<evidence type="ECO:0000313" key="11">
    <source>
        <dbReference type="EMBL" id="KAI5073331.1"/>
    </source>
</evidence>
<comment type="similarity">
    <text evidence="2">Belongs to the CCC1 family.</text>
</comment>
<feature type="compositionally biased region" description="Basic and acidic residues" evidence="9">
    <location>
        <begin position="141"/>
        <end position="153"/>
    </location>
</feature>
<dbReference type="GO" id="GO:0005384">
    <property type="term" value="F:manganese ion transmembrane transporter activity"/>
    <property type="evidence" value="ECO:0007669"/>
    <property type="project" value="InterPro"/>
</dbReference>
<feature type="compositionally biased region" description="Basic and acidic residues" evidence="9">
    <location>
        <begin position="707"/>
        <end position="719"/>
    </location>
</feature>
<dbReference type="InterPro" id="IPR008217">
    <property type="entry name" value="Ccc1_fam"/>
</dbReference>
<feature type="compositionally biased region" description="Polar residues" evidence="9">
    <location>
        <begin position="231"/>
        <end position="254"/>
    </location>
</feature>
<keyword evidence="3" id="KW-0813">Transport</keyword>
<keyword evidence="7 10" id="KW-0472">Membrane</keyword>
<evidence type="ECO:0000256" key="4">
    <source>
        <dbReference type="ARBA" id="ARBA00022554"/>
    </source>
</evidence>
<keyword evidence="3" id="KW-0406">Ion transport</keyword>
<dbReference type="GO" id="GO:0006826">
    <property type="term" value="P:iron ion transport"/>
    <property type="evidence" value="ECO:0007669"/>
    <property type="project" value="UniProtKB-KW"/>
</dbReference>
<evidence type="ECO:0000256" key="5">
    <source>
        <dbReference type="ARBA" id="ARBA00022692"/>
    </source>
</evidence>
<evidence type="ECO:0000256" key="7">
    <source>
        <dbReference type="ARBA" id="ARBA00023136"/>
    </source>
</evidence>
<feature type="transmembrane region" description="Helical" evidence="10">
    <location>
        <begin position="1257"/>
        <end position="1275"/>
    </location>
</feature>
<dbReference type="OrthoDB" id="1924921at2759"/>
<feature type="compositionally biased region" description="Basic and acidic residues" evidence="9">
    <location>
        <begin position="115"/>
        <end position="125"/>
    </location>
</feature>
<dbReference type="PANTHER" id="PTHR38937">
    <property type="entry name" value="MEMBRANE PROTEIN OF ER BODY-LIKE PROTEIN"/>
    <property type="match status" value="1"/>
</dbReference>
<keyword evidence="4" id="KW-0926">Vacuole</keyword>
<sequence length="1318" mass="143905">MLLLLCAGIQAAQWECGSGRSSRPCARSPLSSPACKLQLLRRHELGMWNQYPPRPSSTRELLSPTLQFSTVDDQCRLNTSSMSNLPAEFSIAAIGLHSLVSPAGNKESETGVEQSHAEEQYDEGRSLSVGANQESDTNSDELDKGYSGEHDSNIKLNNEQSVSDTDTLSSSDAAPDDDNTGNNGDFSGVSLLEHVDQGTLGKEEEGEELGKPPPPIGDMTSESVELAGQLSGENAETPSSLTQEECQSNENPSLKSLTVCSSKESKPSMSQVKNAGPELLEFDEHGNEEMVKSEEEYVKKGFMCGGDADEEDEELREYWTRAIQTSTSTGEIVEEIVKVLKHKQKTHDLLCPVCGSCVTRRVILRKRKRSSLISVERWYRDPLDEGEVQEEGALPDVAEVEREEQPDTEDIEAFGCLSCFSLFINKGRQLLNQLQEIGPDTFNCLPFFFPPYPWGMTQMNPRSAGYQTVVLSSEVADEIPTLDEQDASSMVVAPDFTCGIGSALLPDYPWGTTHFISKGKPSDQTEIAAEGGPNVEQQREGIDGSSDEERSGICGLAPAIIPAYPWGVCRKQIRGLEDAGAHSQSEEGAQPLISESTCTCGIAQALFPEYQWGYLTKAEDMEAGPKDARSVSSEDSNLQIVSHSEISDTVPLSQPEISDAVPQLEREERSCTCGLIPALIPNYPWGLTGRVKDTVENETDTQAKTVQETEGKEAEDKTSSCDLTSALLPDYPWGMTSESQDISEDTSNFRKKRESEHIGMSFLQNGAHMRIGSAVLPSYPWGKCSVHQSVHVEHGRLQPDQDAVDRDCICGLGLAMLPEFPWGQSLSKAKSKQHSKISSQEVKNYIEQETKIEACITSKTDVFTVTSTKMSYSGQKPPQNIKTMIPQETSHTIQHVKLDQMVTVIDASVKVDETAGIKGPPLASLPSTGFALLDFGDEGLRGKERIETKPSTGYAHLEEFIEEKDITISEIEEDPPLLKRTRSKTKPDRTWQSAPQESYYKPEKIRPQTPPTSGTQFPSFEWSVGKLDAGDLTTPLLKASIEPETETFVSVLKPSPVNVDQPKSDNWISVFKVSKPSDDGGLGVPLLSPASAYIEEIEEVKRPISHPQIQADVTEAVIDVPPSDSGGTSVGAIVATAPDLATTKKERDEWDILKAIVYGGLDISIASLGVTSSAAGGNAITRTVVYMGLATLFSGFIAFYHNVLNLYHYHKDYYIDVVGVTLMLHGTVALISYIVFGLLAPLVYAFSYRVTDDRDDKFILCCGVTIVAVTALALGKAKVSNKRYLRTLFAYLSGGVLAAIIGYLTGEHVAELLEEWGI</sequence>
<name>A0A9D4ZHS1_ADICA</name>
<protein>
    <submittedName>
        <fullName evidence="11">Uncharacterized protein</fullName>
    </submittedName>
</protein>
<dbReference type="EMBL" id="JABFUD020000011">
    <property type="protein sequence ID" value="KAI5073331.1"/>
    <property type="molecule type" value="Genomic_DNA"/>
</dbReference>
<feature type="compositionally biased region" description="Basic and acidic residues" evidence="9">
    <location>
        <begin position="537"/>
        <end position="549"/>
    </location>
</feature>
<dbReference type="InterPro" id="IPR052843">
    <property type="entry name" value="ER_body_metal_sequester"/>
</dbReference>
<keyword evidence="3" id="KW-0410">Iron transport</keyword>
<feature type="region of interest" description="Disordered" evidence="9">
    <location>
        <begin position="980"/>
        <end position="1014"/>
    </location>
</feature>
<dbReference type="GO" id="GO:0005774">
    <property type="term" value="C:vacuolar membrane"/>
    <property type="evidence" value="ECO:0007669"/>
    <property type="project" value="UniProtKB-SubCell"/>
</dbReference>
<feature type="transmembrane region" description="Helical" evidence="10">
    <location>
        <begin position="1287"/>
        <end position="1306"/>
    </location>
</feature>
<keyword evidence="12" id="KW-1185">Reference proteome</keyword>
<keyword evidence="6 10" id="KW-1133">Transmembrane helix</keyword>
<comment type="subcellular location">
    <subcellularLocation>
        <location evidence="1">Vacuole membrane</location>
        <topology evidence="1">Multi-pass membrane protein</topology>
    </subcellularLocation>
</comment>
<feature type="region of interest" description="Disordered" evidence="9">
    <location>
        <begin position="102"/>
        <end position="254"/>
    </location>
</feature>
<keyword evidence="5 10" id="KW-0812">Transmembrane</keyword>
<dbReference type="Pfam" id="PF01988">
    <property type="entry name" value="VIT1"/>
    <property type="match status" value="1"/>
</dbReference>
<dbReference type="GO" id="GO:0030026">
    <property type="term" value="P:intracellular manganese ion homeostasis"/>
    <property type="evidence" value="ECO:0007669"/>
    <property type="project" value="InterPro"/>
</dbReference>
<evidence type="ECO:0000256" key="3">
    <source>
        <dbReference type="ARBA" id="ARBA00022496"/>
    </source>
</evidence>
<evidence type="ECO:0000256" key="2">
    <source>
        <dbReference type="ARBA" id="ARBA00007049"/>
    </source>
</evidence>
<feature type="region of interest" description="Disordered" evidence="9">
    <location>
        <begin position="698"/>
        <end position="719"/>
    </location>
</feature>